<organism evidence="5 6">
    <name type="scientific">Seminavis robusta</name>
    <dbReference type="NCBI Taxonomy" id="568900"/>
    <lineage>
        <taxon>Eukaryota</taxon>
        <taxon>Sar</taxon>
        <taxon>Stramenopiles</taxon>
        <taxon>Ochrophyta</taxon>
        <taxon>Bacillariophyta</taxon>
        <taxon>Bacillariophyceae</taxon>
        <taxon>Bacillariophycidae</taxon>
        <taxon>Naviculales</taxon>
        <taxon>Naviculaceae</taxon>
        <taxon>Seminavis</taxon>
    </lineage>
</organism>
<dbReference type="PANTHER" id="PTHR12411">
    <property type="entry name" value="CYSTEINE PROTEASE FAMILY C1-RELATED"/>
    <property type="match status" value="1"/>
</dbReference>
<dbReference type="GO" id="GO:0008234">
    <property type="term" value="F:cysteine-type peptidase activity"/>
    <property type="evidence" value="ECO:0007669"/>
    <property type="project" value="InterPro"/>
</dbReference>
<evidence type="ECO:0000256" key="2">
    <source>
        <dbReference type="ARBA" id="ARBA00023145"/>
    </source>
</evidence>
<dbReference type="Proteomes" id="UP001153069">
    <property type="component" value="Unassembled WGS sequence"/>
</dbReference>
<reference evidence="5" key="1">
    <citation type="submission" date="2020-06" db="EMBL/GenBank/DDBJ databases">
        <authorList>
            <consortium name="Plant Systems Biology data submission"/>
        </authorList>
    </citation>
    <scope>NUCLEOTIDE SEQUENCE</scope>
    <source>
        <strain evidence="5">D6</strain>
    </source>
</reference>
<dbReference type="SUPFAM" id="SSF54001">
    <property type="entry name" value="Cysteine proteinases"/>
    <property type="match status" value="1"/>
</dbReference>
<protein>
    <submittedName>
        <fullName evidence="5">Cathepsin Z</fullName>
    </submittedName>
</protein>
<gene>
    <name evidence="5" type="ORF">SEMRO_11_G008550.1</name>
</gene>
<feature type="domain" description="Peptidase C1A papain C-terminal" evidence="4">
    <location>
        <begin position="67"/>
        <end position="330"/>
    </location>
</feature>
<keyword evidence="3" id="KW-0732">Signal</keyword>
<evidence type="ECO:0000313" key="6">
    <source>
        <dbReference type="Proteomes" id="UP001153069"/>
    </source>
</evidence>
<dbReference type="OrthoDB" id="190265at2759"/>
<feature type="chain" id="PRO_5040142331" evidence="3">
    <location>
        <begin position="29"/>
        <end position="363"/>
    </location>
</feature>
<proteinExistence type="inferred from homology"/>
<feature type="signal peptide" evidence="3">
    <location>
        <begin position="1"/>
        <end position="28"/>
    </location>
</feature>
<dbReference type="InterPro" id="IPR000668">
    <property type="entry name" value="Peptidase_C1A_C"/>
</dbReference>
<dbReference type="Gene3D" id="3.90.70.10">
    <property type="entry name" value="Cysteine proteinases"/>
    <property type="match status" value="1"/>
</dbReference>
<comment type="caution">
    <text evidence="5">The sequence shown here is derived from an EMBL/GenBank/DDBJ whole genome shotgun (WGS) entry which is preliminary data.</text>
</comment>
<evidence type="ECO:0000259" key="4">
    <source>
        <dbReference type="SMART" id="SM00645"/>
    </source>
</evidence>
<evidence type="ECO:0000256" key="1">
    <source>
        <dbReference type="ARBA" id="ARBA00008455"/>
    </source>
</evidence>
<keyword evidence="2" id="KW-0865">Zymogen</keyword>
<dbReference type="InterPro" id="IPR013128">
    <property type="entry name" value="Peptidase_C1A"/>
</dbReference>
<accession>A0A9N8DBX4</accession>
<keyword evidence="6" id="KW-1185">Reference proteome</keyword>
<dbReference type="AlphaFoldDB" id="A0A9N8DBX4"/>
<dbReference type="FunFam" id="3.90.70.10:FF:000117">
    <property type="entry name" value="Probable papain cysteine protease"/>
    <property type="match status" value="1"/>
</dbReference>
<comment type="similarity">
    <text evidence="1">Belongs to the peptidase C1 family.</text>
</comment>
<dbReference type="GO" id="GO:0006508">
    <property type="term" value="P:proteolysis"/>
    <property type="evidence" value="ECO:0007669"/>
    <property type="project" value="InterPro"/>
</dbReference>
<dbReference type="SMART" id="SM00645">
    <property type="entry name" value="Pept_C1"/>
    <property type="match status" value="1"/>
</dbReference>
<name>A0A9N8DBX4_9STRA</name>
<evidence type="ECO:0000313" key="5">
    <source>
        <dbReference type="EMBL" id="CAB9496894.1"/>
    </source>
</evidence>
<dbReference type="Pfam" id="PF00112">
    <property type="entry name" value="Peptidase_C1"/>
    <property type="match status" value="1"/>
</dbReference>
<dbReference type="PRINTS" id="PR00705">
    <property type="entry name" value="PAPAIN"/>
</dbReference>
<dbReference type="InterPro" id="IPR038765">
    <property type="entry name" value="Papain-like_cys_pep_sf"/>
</dbReference>
<sequence length="363" mass="40027">MTTMRVARPLLFQITLLLFSTRLPLVVCGNGHLETPGRNEIVHLPGHTIENSHQLPLPHTYITPEQLPKAFDWGNVNGVSYLTGSRNQHLPQYCGSCWAHGSLSALADRIKIARNSSIPKSDIHLSVQHVLNCGGKVAGSCHGGSATGTYEFIQQNGYVAYETCQPYMACSNESQWGFCPHVDTTCQPQNICRNCGMKYVLFDNQCTAIPSDRIPNASIAEFGTISLSDNNNIHAIKAEIYARGPVAAGVNGKPLHVYHGGVYKNQTADKHNTHIVSIVGWGVNDENDNVSVEYWIVRNSWGEYWGEKGFCRIQLGHNICGIEHKIVWATPGRFTVGARGASQRYVDPSSNNNNDRMALQKGR</sequence>
<evidence type="ECO:0000256" key="3">
    <source>
        <dbReference type="SAM" id="SignalP"/>
    </source>
</evidence>
<dbReference type="EMBL" id="CAICTM010000011">
    <property type="protein sequence ID" value="CAB9496894.1"/>
    <property type="molecule type" value="Genomic_DNA"/>
</dbReference>